<sequence length="32" mass="3613">MKYSQGEKFLDNVIIVISSIINLNVEKVCVSE</sequence>
<name>I8V0A6_9BACE</name>
<protein>
    <submittedName>
        <fullName evidence="1">Uncharacterized protein</fullName>
    </submittedName>
</protein>
<evidence type="ECO:0000313" key="1">
    <source>
        <dbReference type="EMBL" id="EIY19865.1"/>
    </source>
</evidence>
<comment type="caution">
    <text evidence="1">The sequence shown here is derived from an EMBL/GenBank/DDBJ whole genome shotgun (WGS) entry which is preliminary data.</text>
</comment>
<dbReference type="AlphaFoldDB" id="I8V0A6"/>
<evidence type="ECO:0000313" key="2">
    <source>
        <dbReference type="Proteomes" id="UP000002965"/>
    </source>
</evidence>
<reference evidence="1 2" key="1">
    <citation type="submission" date="2012-02" db="EMBL/GenBank/DDBJ databases">
        <title>The Genome Sequence of Bacteroides caccae CL03T12C61.</title>
        <authorList>
            <consortium name="The Broad Institute Genome Sequencing Platform"/>
            <person name="Earl A."/>
            <person name="Ward D."/>
            <person name="Feldgarden M."/>
            <person name="Gevers D."/>
            <person name="Zitomersky N.L."/>
            <person name="Coyne M.J."/>
            <person name="Comstock L.E."/>
            <person name="Young S.K."/>
            <person name="Zeng Q."/>
            <person name="Gargeya S."/>
            <person name="Fitzgerald M."/>
            <person name="Haas B."/>
            <person name="Abouelleil A."/>
            <person name="Alvarado L."/>
            <person name="Arachchi H.M."/>
            <person name="Berlin A."/>
            <person name="Chapman S.B."/>
            <person name="Gearin G."/>
            <person name="Goldberg J."/>
            <person name="Griggs A."/>
            <person name="Gujja S."/>
            <person name="Hansen M."/>
            <person name="Heiman D."/>
            <person name="Howarth C."/>
            <person name="Larimer J."/>
            <person name="Lui A."/>
            <person name="MacDonald P.J.P."/>
            <person name="McCowen C."/>
            <person name="Montmayeur A."/>
            <person name="Murphy C."/>
            <person name="Neiman D."/>
            <person name="Pearson M."/>
            <person name="Priest M."/>
            <person name="Roberts A."/>
            <person name="Saif S."/>
            <person name="Shea T."/>
            <person name="Sisk P."/>
            <person name="Stolte C."/>
            <person name="Sykes S."/>
            <person name="Wortman J."/>
            <person name="Nusbaum C."/>
            <person name="Birren B."/>
        </authorList>
    </citation>
    <scope>NUCLEOTIDE SEQUENCE [LARGE SCALE GENOMIC DNA]</scope>
    <source>
        <strain evidence="1 2">CL03T12C61</strain>
    </source>
</reference>
<dbReference type="Proteomes" id="UP000002965">
    <property type="component" value="Unassembled WGS sequence"/>
</dbReference>
<accession>I8V0A6</accession>
<keyword evidence="2" id="KW-1185">Reference proteome</keyword>
<dbReference type="HOGENOM" id="CLU_3387867_0_0_10"/>
<dbReference type="EMBL" id="AGXF01000008">
    <property type="protein sequence ID" value="EIY19865.1"/>
    <property type="molecule type" value="Genomic_DNA"/>
</dbReference>
<proteinExistence type="predicted"/>
<gene>
    <name evidence="1" type="ORF">HMPREF1061_02312</name>
</gene>
<organism evidence="1 2">
    <name type="scientific">Bacteroides caccae CL03T12C61</name>
    <dbReference type="NCBI Taxonomy" id="997873"/>
    <lineage>
        <taxon>Bacteria</taxon>
        <taxon>Pseudomonadati</taxon>
        <taxon>Bacteroidota</taxon>
        <taxon>Bacteroidia</taxon>
        <taxon>Bacteroidales</taxon>
        <taxon>Bacteroidaceae</taxon>
        <taxon>Bacteroides</taxon>
    </lineage>
</organism>